<accession>A0ABX1X3B7</accession>
<proteinExistence type="predicted"/>
<keyword evidence="2" id="KW-0238">DNA-binding</keyword>
<dbReference type="InterPro" id="IPR018060">
    <property type="entry name" value="HTH_AraC"/>
</dbReference>
<keyword evidence="6" id="KW-1185">Reference proteome</keyword>
<dbReference type="SUPFAM" id="SSF51215">
    <property type="entry name" value="Regulatory protein AraC"/>
    <property type="match status" value="1"/>
</dbReference>
<dbReference type="PROSITE" id="PS00041">
    <property type="entry name" value="HTH_ARAC_FAMILY_1"/>
    <property type="match status" value="1"/>
</dbReference>
<comment type="caution">
    <text evidence="5">The sequence shown here is derived from an EMBL/GenBank/DDBJ whole genome shotgun (WGS) entry which is preliminary data.</text>
</comment>
<dbReference type="Gene3D" id="1.10.10.60">
    <property type="entry name" value="Homeodomain-like"/>
    <property type="match status" value="2"/>
</dbReference>
<reference evidence="5 6" key="1">
    <citation type="submission" date="2019-10" db="EMBL/GenBank/DDBJ databases">
        <title>Description of Paenibacillus humi sp. nov.</title>
        <authorList>
            <person name="Carlier A."/>
            <person name="Qi S."/>
        </authorList>
    </citation>
    <scope>NUCLEOTIDE SEQUENCE [LARGE SCALE GENOMIC DNA]</scope>
    <source>
        <strain evidence="5 6">LMG 31461</strain>
    </source>
</reference>
<evidence type="ECO:0000313" key="5">
    <source>
        <dbReference type="EMBL" id="NOU62890.1"/>
    </source>
</evidence>
<dbReference type="SUPFAM" id="SSF46689">
    <property type="entry name" value="Homeodomain-like"/>
    <property type="match status" value="2"/>
</dbReference>
<dbReference type="InterPro" id="IPR020449">
    <property type="entry name" value="Tscrpt_reg_AraC-type_HTH"/>
</dbReference>
<dbReference type="InterPro" id="IPR018062">
    <property type="entry name" value="HTH_AraC-typ_CS"/>
</dbReference>
<dbReference type="InterPro" id="IPR014710">
    <property type="entry name" value="RmlC-like_jellyroll"/>
</dbReference>
<dbReference type="Pfam" id="PF02311">
    <property type="entry name" value="AraC_binding"/>
    <property type="match status" value="1"/>
</dbReference>
<evidence type="ECO:0000256" key="3">
    <source>
        <dbReference type="ARBA" id="ARBA00023163"/>
    </source>
</evidence>
<dbReference type="InterPro" id="IPR009057">
    <property type="entry name" value="Homeodomain-like_sf"/>
</dbReference>
<dbReference type="InterPro" id="IPR003313">
    <property type="entry name" value="AraC-bd"/>
</dbReference>
<keyword evidence="1" id="KW-0805">Transcription regulation</keyword>
<dbReference type="PANTHER" id="PTHR43280:SF27">
    <property type="entry name" value="TRANSCRIPTIONAL REGULATOR MTLR"/>
    <property type="match status" value="1"/>
</dbReference>
<dbReference type="InterPro" id="IPR037923">
    <property type="entry name" value="HTH-like"/>
</dbReference>
<evidence type="ECO:0000256" key="2">
    <source>
        <dbReference type="ARBA" id="ARBA00023125"/>
    </source>
</evidence>
<feature type="domain" description="HTH araC/xylS-type" evidence="4">
    <location>
        <begin position="230"/>
        <end position="328"/>
    </location>
</feature>
<dbReference type="Gene3D" id="2.60.120.10">
    <property type="entry name" value="Jelly Rolls"/>
    <property type="match status" value="1"/>
</dbReference>
<organism evidence="5 6">
    <name type="scientific">Paenibacillus plantarum</name>
    <dbReference type="NCBI Taxonomy" id="2654975"/>
    <lineage>
        <taxon>Bacteria</taxon>
        <taxon>Bacillati</taxon>
        <taxon>Bacillota</taxon>
        <taxon>Bacilli</taxon>
        <taxon>Bacillales</taxon>
        <taxon>Paenibacillaceae</taxon>
        <taxon>Paenibacillus</taxon>
    </lineage>
</organism>
<dbReference type="Pfam" id="PF12833">
    <property type="entry name" value="HTH_18"/>
    <property type="match status" value="1"/>
</dbReference>
<keyword evidence="3" id="KW-0804">Transcription</keyword>
<evidence type="ECO:0000259" key="4">
    <source>
        <dbReference type="PROSITE" id="PS01124"/>
    </source>
</evidence>
<evidence type="ECO:0000256" key="1">
    <source>
        <dbReference type="ARBA" id="ARBA00023015"/>
    </source>
</evidence>
<protein>
    <submittedName>
        <fullName evidence="5">Helix-turn-helix domain-containing protein</fullName>
    </submittedName>
</protein>
<dbReference type="PRINTS" id="PR00032">
    <property type="entry name" value="HTHARAC"/>
</dbReference>
<evidence type="ECO:0000313" key="6">
    <source>
        <dbReference type="Proteomes" id="UP000653578"/>
    </source>
</evidence>
<dbReference type="SMART" id="SM00342">
    <property type="entry name" value="HTH_ARAC"/>
    <property type="match status" value="1"/>
</dbReference>
<dbReference type="PANTHER" id="PTHR43280">
    <property type="entry name" value="ARAC-FAMILY TRANSCRIPTIONAL REGULATOR"/>
    <property type="match status" value="1"/>
</dbReference>
<dbReference type="Proteomes" id="UP000653578">
    <property type="component" value="Unassembled WGS sequence"/>
</dbReference>
<sequence length="348" mass="40295">MRREVMVFFLGFLQTKFRICSILISQPAVWPVSREASFMQASFETAEELSGEVEFIFRESPVLLYYELDSIAPFPGFQSHDGIEMYYIEHGQGRYLVGDHAYPLQEGTLMMIQPFTLHKVMQTDMNRMLCRNVLMWKEALLSEGWEEDLPNPLSLLKGDCWRMQFHGRERERIRQLYAVINEELTGRGPGYASVVQGAIRELLIRCYRAHEASALSGGIAAPNDLPEEIAYLVQYIGANFQHELSLNKLSKLVHMNPSYVSSIFHKYTGTTLTKLITVKRLHHAKKLLRETKLPVTDIAYQCGFNNHSYFIKLFKRMENCSPLLYRRQHQQLEADKQSTLASDWNLTK</sequence>
<dbReference type="PROSITE" id="PS01124">
    <property type="entry name" value="HTH_ARAC_FAMILY_2"/>
    <property type="match status" value="1"/>
</dbReference>
<dbReference type="EMBL" id="WHNY01000005">
    <property type="protein sequence ID" value="NOU62890.1"/>
    <property type="molecule type" value="Genomic_DNA"/>
</dbReference>
<gene>
    <name evidence="5" type="ORF">GC096_02370</name>
</gene>
<name>A0ABX1X3B7_9BACL</name>